<evidence type="ECO:0000313" key="1">
    <source>
        <dbReference type="EMBL" id="KAJ0974149.1"/>
    </source>
</evidence>
<comment type="caution">
    <text evidence="1">The sequence shown here is derived from an EMBL/GenBank/DDBJ whole genome shotgun (WGS) entry which is preliminary data.</text>
</comment>
<dbReference type="EMBL" id="JAGGNH010000004">
    <property type="protein sequence ID" value="KAJ0974149.1"/>
    <property type="molecule type" value="Genomic_DNA"/>
</dbReference>
<dbReference type="Proteomes" id="UP001085076">
    <property type="component" value="Miscellaneous, Linkage group lg04"/>
</dbReference>
<reference evidence="1" key="1">
    <citation type="submission" date="2021-03" db="EMBL/GenBank/DDBJ databases">
        <authorList>
            <person name="Li Z."/>
            <person name="Yang C."/>
        </authorList>
    </citation>
    <scope>NUCLEOTIDE SEQUENCE</scope>
    <source>
        <strain evidence="1">Dzin_1.0</strain>
        <tissue evidence="1">Leaf</tissue>
    </source>
</reference>
<dbReference type="AlphaFoldDB" id="A0A9D5HF38"/>
<sequence length="79" mass="9298">MSNDVVGFRNESLFQRNIPVNKRRYRNPFLPPKEEEGKKGESVEDCFFFFFESFGFFLLAFPCKSAELLYTPAKQNCRS</sequence>
<keyword evidence="2" id="KW-1185">Reference proteome</keyword>
<gene>
    <name evidence="1" type="ORF">J5N97_016114</name>
</gene>
<protein>
    <submittedName>
        <fullName evidence="1">Uncharacterized protein</fullName>
    </submittedName>
</protein>
<name>A0A9D5HF38_9LILI</name>
<accession>A0A9D5HF38</accession>
<evidence type="ECO:0000313" key="2">
    <source>
        <dbReference type="Proteomes" id="UP001085076"/>
    </source>
</evidence>
<reference evidence="1" key="2">
    <citation type="journal article" date="2022" name="Hortic Res">
        <title>The genome of Dioscorea zingiberensis sheds light on the biosynthesis, origin and evolution of the medicinally important diosgenin saponins.</title>
        <authorList>
            <person name="Li Y."/>
            <person name="Tan C."/>
            <person name="Li Z."/>
            <person name="Guo J."/>
            <person name="Li S."/>
            <person name="Chen X."/>
            <person name="Wang C."/>
            <person name="Dai X."/>
            <person name="Yang H."/>
            <person name="Song W."/>
            <person name="Hou L."/>
            <person name="Xu J."/>
            <person name="Tong Z."/>
            <person name="Xu A."/>
            <person name="Yuan X."/>
            <person name="Wang W."/>
            <person name="Yang Q."/>
            <person name="Chen L."/>
            <person name="Sun Z."/>
            <person name="Wang K."/>
            <person name="Pan B."/>
            <person name="Chen J."/>
            <person name="Bao Y."/>
            <person name="Liu F."/>
            <person name="Qi X."/>
            <person name="Gang D.R."/>
            <person name="Wen J."/>
            <person name="Li J."/>
        </authorList>
    </citation>
    <scope>NUCLEOTIDE SEQUENCE</scope>
    <source>
        <strain evidence="1">Dzin_1.0</strain>
    </source>
</reference>
<organism evidence="1 2">
    <name type="scientific">Dioscorea zingiberensis</name>
    <dbReference type="NCBI Taxonomy" id="325984"/>
    <lineage>
        <taxon>Eukaryota</taxon>
        <taxon>Viridiplantae</taxon>
        <taxon>Streptophyta</taxon>
        <taxon>Embryophyta</taxon>
        <taxon>Tracheophyta</taxon>
        <taxon>Spermatophyta</taxon>
        <taxon>Magnoliopsida</taxon>
        <taxon>Liliopsida</taxon>
        <taxon>Dioscoreales</taxon>
        <taxon>Dioscoreaceae</taxon>
        <taxon>Dioscorea</taxon>
    </lineage>
</organism>
<proteinExistence type="predicted"/>